<dbReference type="PANTHER" id="PTHR43004:SF19">
    <property type="entry name" value="BINDING MONOOXYGENASE, PUTATIVE (JCVI)-RELATED"/>
    <property type="match status" value="1"/>
</dbReference>
<dbReference type="InterPro" id="IPR050641">
    <property type="entry name" value="RIFMO-like"/>
</dbReference>
<organism evidence="5 6">
    <name type="scientific">Streptomyces peucetius</name>
    <dbReference type="NCBI Taxonomy" id="1950"/>
    <lineage>
        <taxon>Bacteria</taxon>
        <taxon>Bacillati</taxon>
        <taxon>Actinomycetota</taxon>
        <taxon>Actinomycetes</taxon>
        <taxon>Kitasatosporales</taxon>
        <taxon>Streptomycetaceae</taxon>
        <taxon>Streptomyces</taxon>
    </lineage>
</organism>
<reference evidence="5" key="1">
    <citation type="submission" date="2022-10" db="EMBL/GenBank/DDBJ databases">
        <title>Cytochrome P450 Catalyzes Benzene Ring Formation in the Biosynthesis of Trialkyl-Substituted Aromatic Polyketides.</title>
        <authorList>
            <person name="Zhao E."/>
            <person name="Ge H."/>
        </authorList>
    </citation>
    <scope>NUCLEOTIDE SEQUENCE</scope>
    <source>
        <strain evidence="5">NA0869</strain>
    </source>
</reference>
<accession>A0ABY6I2E3</accession>
<evidence type="ECO:0000256" key="3">
    <source>
        <dbReference type="ARBA" id="ARBA00022827"/>
    </source>
</evidence>
<feature type="domain" description="FAD-binding" evidence="4">
    <location>
        <begin position="59"/>
        <end position="178"/>
    </location>
</feature>
<dbReference type="PANTHER" id="PTHR43004">
    <property type="entry name" value="TRK SYSTEM POTASSIUM UPTAKE PROTEIN"/>
    <property type="match status" value="1"/>
</dbReference>
<protein>
    <submittedName>
        <fullName evidence="5">FAD-dependent monooxygenase</fullName>
    </submittedName>
</protein>
<evidence type="ECO:0000313" key="6">
    <source>
        <dbReference type="Proteomes" id="UP001163878"/>
    </source>
</evidence>
<gene>
    <name evidence="5" type="ORF">OGH68_00795</name>
</gene>
<keyword evidence="5" id="KW-0560">Oxidoreductase</keyword>
<evidence type="ECO:0000313" key="5">
    <source>
        <dbReference type="EMBL" id="UYQ60154.1"/>
    </source>
</evidence>
<dbReference type="Gene3D" id="3.30.70.2450">
    <property type="match status" value="1"/>
</dbReference>
<evidence type="ECO:0000256" key="2">
    <source>
        <dbReference type="ARBA" id="ARBA00022630"/>
    </source>
</evidence>
<dbReference type="InterPro" id="IPR002938">
    <property type="entry name" value="FAD-bd"/>
</dbReference>
<keyword evidence="6" id="KW-1185">Reference proteome</keyword>
<evidence type="ECO:0000259" key="4">
    <source>
        <dbReference type="Pfam" id="PF01494"/>
    </source>
</evidence>
<name>A0ABY6I2E3_STRPE</name>
<dbReference type="Gene3D" id="3.50.50.60">
    <property type="entry name" value="FAD/NAD(P)-binding domain"/>
    <property type="match status" value="1"/>
</dbReference>
<dbReference type="GO" id="GO:0004497">
    <property type="term" value="F:monooxygenase activity"/>
    <property type="evidence" value="ECO:0007669"/>
    <property type="project" value="UniProtKB-KW"/>
</dbReference>
<dbReference type="InterPro" id="IPR036188">
    <property type="entry name" value="FAD/NAD-bd_sf"/>
</dbReference>
<proteinExistence type="predicted"/>
<dbReference type="Gene3D" id="3.40.30.120">
    <property type="match status" value="1"/>
</dbReference>
<keyword evidence="2" id="KW-0285">Flavoprotein</keyword>
<dbReference type="PRINTS" id="PR00420">
    <property type="entry name" value="RNGMNOXGNASE"/>
</dbReference>
<dbReference type="EMBL" id="CP107567">
    <property type="protein sequence ID" value="UYQ60154.1"/>
    <property type="molecule type" value="Genomic_DNA"/>
</dbReference>
<dbReference type="SUPFAM" id="SSF51905">
    <property type="entry name" value="FAD/NAD(P)-binding domain"/>
    <property type="match status" value="1"/>
</dbReference>
<evidence type="ECO:0000256" key="1">
    <source>
        <dbReference type="ARBA" id="ARBA00001974"/>
    </source>
</evidence>
<keyword evidence="5" id="KW-0503">Monooxygenase</keyword>
<keyword evidence="3" id="KW-0274">FAD</keyword>
<comment type="cofactor">
    <cofactor evidence="1">
        <name>FAD</name>
        <dbReference type="ChEBI" id="CHEBI:57692"/>
    </cofactor>
</comment>
<dbReference type="Pfam" id="PF01494">
    <property type="entry name" value="FAD_binding_3"/>
    <property type="match status" value="1"/>
</dbReference>
<dbReference type="Proteomes" id="UP001163878">
    <property type="component" value="Chromosome"/>
</dbReference>
<sequence length="327" mass="34124">MPLVEETAWAVSFGFVCCWGVVSGLRGLRYVRWGVGAGAGCCGGGRPGGVTPGPDGAKLVRTLDCGGARGNRRHAVTVEELSGEASRIVRREVVVKEGRWLSRFSDFARLARSFRSDRVFLAGDAAHVQFPVGGQGLSAGVLDALDLGWKLALAVRGEAGEGLLDTYDLERPAVARVIEHARAQLALMRPGPEFDALRGLSTGLLTAGGDDASYLGEVISGQDTVLRLPGFTECPSPAAGTFLRNVVLTPPEGATDVIGLLEAGRPLLLLFGEKADAYREEARNWDGVVRVVDAAPTCEAPGGEDLAVALSAYFGGGPPGRGGRDGA</sequence>